<proteinExistence type="predicted"/>
<gene>
    <name evidence="1" type="ORF">MA16_Dca011353</name>
</gene>
<evidence type="ECO:0000313" key="2">
    <source>
        <dbReference type="Proteomes" id="UP000233837"/>
    </source>
</evidence>
<dbReference type="EMBL" id="KZ502513">
    <property type="protein sequence ID" value="PKU77348.1"/>
    <property type="molecule type" value="Genomic_DNA"/>
</dbReference>
<name>A0A2I0WNW8_9ASPA</name>
<evidence type="ECO:0000313" key="1">
    <source>
        <dbReference type="EMBL" id="PKU77348.1"/>
    </source>
</evidence>
<sequence length="157" mass="18008">MNRLSPVKNWSAGAANDSEASSSIGCKLKQVEAKGTEGVVKKIAKNRHSNFVIKEIYLVDHVKCKEKVKDIKASDELQSVFTPMAKENKMEYSETIDEDGKVFIPSKSNIICWFGYWEKKLKIEINRTVKDEKMEMDCVVADYALLFCYSFSCFFFF</sequence>
<organism evidence="1 2">
    <name type="scientific">Dendrobium catenatum</name>
    <dbReference type="NCBI Taxonomy" id="906689"/>
    <lineage>
        <taxon>Eukaryota</taxon>
        <taxon>Viridiplantae</taxon>
        <taxon>Streptophyta</taxon>
        <taxon>Embryophyta</taxon>
        <taxon>Tracheophyta</taxon>
        <taxon>Spermatophyta</taxon>
        <taxon>Magnoliopsida</taxon>
        <taxon>Liliopsida</taxon>
        <taxon>Asparagales</taxon>
        <taxon>Orchidaceae</taxon>
        <taxon>Epidendroideae</taxon>
        <taxon>Malaxideae</taxon>
        <taxon>Dendrobiinae</taxon>
        <taxon>Dendrobium</taxon>
    </lineage>
</organism>
<reference evidence="1 2" key="2">
    <citation type="journal article" date="2017" name="Nature">
        <title>The Apostasia genome and the evolution of orchids.</title>
        <authorList>
            <person name="Zhang G.Q."/>
            <person name="Liu K.W."/>
            <person name="Li Z."/>
            <person name="Lohaus R."/>
            <person name="Hsiao Y.Y."/>
            <person name="Niu S.C."/>
            <person name="Wang J.Y."/>
            <person name="Lin Y.C."/>
            <person name="Xu Q."/>
            <person name="Chen L.J."/>
            <person name="Yoshida K."/>
            <person name="Fujiwara S."/>
            <person name="Wang Z.W."/>
            <person name="Zhang Y.Q."/>
            <person name="Mitsuda N."/>
            <person name="Wang M."/>
            <person name="Liu G.H."/>
            <person name="Pecoraro L."/>
            <person name="Huang H.X."/>
            <person name="Xiao X.J."/>
            <person name="Lin M."/>
            <person name="Wu X.Y."/>
            <person name="Wu W.L."/>
            <person name="Chen Y.Y."/>
            <person name="Chang S.B."/>
            <person name="Sakamoto S."/>
            <person name="Ohme-Takagi M."/>
            <person name="Yagi M."/>
            <person name="Zeng S.J."/>
            <person name="Shen C.Y."/>
            <person name="Yeh C.M."/>
            <person name="Luo Y.B."/>
            <person name="Tsai W.C."/>
            <person name="Van de Peer Y."/>
            <person name="Liu Z.J."/>
        </authorList>
    </citation>
    <scope>NUCLEOTIDE SEQUENCE [LARGE SCALE GENOMIC DNA]</scope>
    <source>
        <tissue evidence="1">The whole plant</tissue>
    </source>
</reference>
<dbReference type="AlphaFoldDB" id="A0A2I0WNW8"/>
<keyword evidence="2" id="KW-1185">Reference proteome</keyword>
<protein>
    <submittedName>
        <fullName evidence="1">Uncharacterized protein</fullName>
    </submittedName>
</protein>
<reference evidence="1 2" key="1">
    <citation type="journal article" date="2016" name="Sci. Rep.">
        <title>The Dendrobium catenatum Lindl. genome sequence provides insights into polysaccharide synthase, floral development and adaptive evolution.</title>
        <authorList>
            <person name="Zhang G.Q."/>
            <person name="Xu Q."/>
            <person name="Bian C."/>
            <person name="Tsai W.C."/>
            <person name="Yeh C.M."/>
            <person name="Liu K.W."/>
            <person name="Yoshida K."/>
            <person name="Zhang L.S."/>
            <person name="Chang S.B."/>
            <person name="Chen F."/>
            <person name="Shi Y."/>
            <person name="Su Y.Y."/>
            <person name="Zhang Y.Q."/>
            <person name="Chen L.J."/>
            <person name="Yin Y."/>
            <person name="Lin M."/>
            <person name="Huang H."/>
            <person name="Deng H."/>
            <person name="Wang Z.W."/>
            <person name="Zhu S.L."/>
            <person name="Zhao X."/>
            <person name="Deng C."/>
            <person name="Niu S.C."/>
            <person name="Huang J."/>
            <person name="Wang M."/>
            <person name="Liu G.H."/>
            <person name="Yang H.J."/>
            <person name="Xiao X.J."/>
            <person name="Hsiao Y.Y."/>
            <person name="Wu W.L."/>
            <person name="Chen Y.Y."/>
            <person name="Mitsuda N."/>
            <person name="Ohme-Takagi M."/>
            <person name="Luo Y.B."/>
            <person name="Van de Peer Y."/>
            <person name="Liu Z.J."/>
        </authorList>
    </citation>
    <scope>NUCLEOTIDE SEQUENCE [LARGE SCALE GENOMIC DNA]</scope>
    <source>
        <tissue evidence="1">The whole plant</tissue>
    </source>
</reference>
<dbReference type="Proteomes" id="UP000233837">
    <property type="component" value="Unassembled WGS sequence"/>
</dbReference>
<accession>A0A2I0WNW8</accession>